<name>A0ABV8KTU5_9ACTN</name>
<dbReference type="InterPro" id="IPR029033">
    <property type="entry name" value="His_PPase_superfam"/>
</dbReference>
<gene>
    <name evidence="2" type="ORF">ACFOX0_27115</name>
</gene>
<comment type="caution">
    <text evidence="2">The sequence shown here is derived from an EMBL/GenBank/DDBJ whole genome shotgun (WGS) entry which is preliminary data.</text>
</comment>
<evidence type="ECO:0000256" key="1">
    <source>
        <dbReference type="SAM" id="MobiDB-lite"/>
    </source>
</evidence>
<protein>
    <submittedName>
        <fullName evidence="2">SixA phosphatase family protein</fullName>
    </submittedName>
</protein>
<dbReference type="Pfam" id="PF00300">
    <property type="entry name" value="His_Phos_1"/>
    <property type="match status" value="1"/>
</dbReference>
<dbReference type="SMART" id="SM00855">
    <property type="entry name" value="PGAM"/>
    <property type="match status" value="1"/>
</dbReference>
<dbReference type="PANTHER" id="PTHR47623:SF1">
    <property type="entry name" value="OS09G0287300 PROTEIN"/>
    <property type="match status" value="1"/>
</dbReference>
<dbReference type="RefSeq" id="WP_377551134.1">
    <property type="nucleotide sequence ID" value="NZ_JBHSBN010000026.1"/>
</dbReference>
<dbReference type="PANTHER" id="PTHR47623">
    <property type="entry name" value="OS09G0287300 PROTEIN"/>
    <property type="match status" value="1"/>
</dbReference>
<dbReference type="SUPFAM" id="SSF53254">
    <property type="entry name" value="Phosphoglycerate mutase-like"/>
    <property type="match status" value="1"/>
</dbReference>
<reference evidence="3" key="1">
    <citation type="journal article" date="2019" name="Int. J. Syst. Evol. Microbiol.">
        <title>The Global Catalogue of Microorganisms (GCM) 10K type strain sequencing project: providing services to taxonomists for standard genome sequencing and annotation.</title>
        <authorList>
            <consortium name="The Broad Institute Genomics Platform"/>
            <consortium name="The Broad Institute Genome Sequencing Center for Infectious Disease"/>
            <person name="Wu L."/>
            <person name="Ma J."/>
        </authorList>
    </citation>
    <scope>NUCLEOTIDE SEQUENCE [LARGE SCALE GENOMIC DNA]</scope>
    <source>
        <strain evidence="3">2902at01</strain>
    </source>
</reference>
<proteinExistence type="predicted"/>
<dbReference type="EMBL" id="JBHSBN010000026">
    <property type="protein sequence ID" value="MFC4109590.1"/>
    <property type="molecule type" value="Genomic_DNA"/>
</dbReference>
<dbReference type="Proteomes" id="UP001595868">
    <property type="component" value="Unassembled WGS sequence"/>
</dbReference>
<feature type="region of interest" description="Disordered" evidence="1">
    <location>
        <begin position="81"/>
        <end position="108"/>
    </location>
</feature>
<keyword evidence="3" id="KW-1185">Reference proteome</keyword>
<organism evidence="2 3">
    <name type="scientific">Micromonospora zhanjiangensis</name>
    <dbReference type="NCBI Taxonomy" id="1522057"/>
    <lineage>
        <taxon>Bacteria</taxon>
        <taxon>Bacillati</taxon>
        <taxon>Actinomycetota</taxon>
        <taxon>Actinomycetes</taxon>
        <taxon>Micromonosporales</taxon>
        <taxon>Micromonosporaceae</taxon>
        <taxon>Micromonospora</taxon>
    </lineage>
</organism>
<evidence type="ECO:0000313" key="3">
    <source>
        <dbReference type="Proteomes" id="UP001595868"/>
    </source>
</evidence>
<sequence length="194" mass="20471">MTERSIVLLRHAKAERTTGTPDADRPLTARGHADAAAAGAWLAHSGFLPETVICSPAKRTRQTWHDVALGMAEPLRRLTAAAPGGKIPPTDPTEPPGGPRPARSGPTVRYERPVYAGTAETLLDLLRAVQPTAATVLLIGHNPILSELSVLLDPVHADPDGLRTCGIAVHGITGEWTALAPGRAPLTKWHTARG</sequence>
<feature type="compositionally biased region" description="Pro residues" evidence="1">
    <location>
        <begin position="89"/>
        <end position="99"/>
    </location>
</feature>
<dbReference type="Gene3D" id="3.40.50.1240">
    <property type="entry name" value="Phosphoglycerate mutase-like"/>
    <property type="match status" value="1"/>
</dbReference>
<evidence type="ECO:0000313" key="2">
    <source>
        <dbReference type="EMBL" id="MFC4109590.1"/>
    </source>
</evidence>
<accession>A0ABV8KTU5</accession>
<dbReference type="InterPro" id="IPR013078">
    <property type="entry name" value="His_Pase_superF_clade-1"/>
</dbReference>